<dbReference type="SUPFAM" id="SSF50129">
    <property type="entry name" value="GroES-like"/>
    <property type="match status" value="2"/>
</dbReference>
<dbReference type="PANTHER" id="PTHR43880:SF12">
    <property type="entry name" value="ALCOHOL DEHYDROGENASE CLASS-3"/>
    <property type="match status" value="1"/>
</dbReference>
<reference evidence="8" key="2">
    <citation type="submission" date="2020-09" db="EMBL/GenBank/DDBJ databases">
        <authorList>
            <person name="Sun Q."/>
            <person name="Zhou Y."/>
        </authorList>
    </citation>
    <scope>NUCLEOTIDE SEQUENCE</scope>
    <source>
        <strain evidence="8">CGMCC 1.12195</strain>
    </source>
</reference>
<dbReference type="Pfam" id="PF08240">
    <property type="entry name" value="ADH_N"/>
    <property type="match status" value="1"/>
</dbReference>
<dbReference type="InterPro" id="IPR013154">
    <property type="entry name" value="ADH-like_N"/>
</dbReference>
<evidence type="ECO:0000256" key="4">
    <source>
        <dbReference type="ARBA" id="ARBA00023002"/>
    </source>
</evidence>
<proteinExistence type="inferred from homology"/>
<dbReference type="InterPro" id="IPR013149">
    <property type="entry name" value="ADH-like_C"/>
</dbReference>
<keyword evidence="9" id="KW-1185">Reference proteome</keyword>
<evidence type="ECO:0000256" key="5">
    <source>
        <dbReference type="ARBA" id="ARBA00023027"/>
    </source>
</evidence>
<sequence>MIVCKAAITDGKGHFGIESITVASPREDEVLVQLVAAGVCHTDYDSLHWDTPLILGHEGAGIVVKKGSHVSHVNEGDRVLLNWAIPCNHCFQCNETNYHICENASPVTGGLHGTNLGHAHAMGSRSGNQPISRSFNLGTLSEYTLVKQAAVTKITAEELPMECAAIIGCGVMTGYGSVINAGKVKPDSSVVVLGTGGVGLSVLQAARIAGAAQRIAIDINPQRLAIAERFGATTCLRADPNDKGLLAMAEKVRELTGGRGADYAFECTAKPELGAAPLAMVRNAGMAVQVSGIEQVIPFDMNLFEWDKVYINPLYGQCNPYEDFDKIIRHYLRGELLLDEMISARYTLDQLPAAFDDLLSGKNAKGIIQFKHV</sequence>
<dbReference type="SMART" id="SM00829">
    <property type="entry name" value="PKS_ER"/>
    <property type="match status" value="1"/>
</dbReference>
<dbReference type="Gene3D" id="3.40.50.720">
    <property type="entry name" value="NAD(P)-binding Rossmann-like Domain"/>
    <property type="match status" value="1"/>
</dbReference>
<name>A0A917HXZ8_9SPHI</name>
<evidence type="ECO:0000313" key="9">
    <source>
        <dbReference type="Proteomes" id="UP000660862"/>
    </source>
</evidence>
<evidence type="ECO:0000313" key="8">
    <source>
        <dbReference type="EMBL" id="GGG97306.1"/>
    </source>
</evidence>
<dbReference type="Pfam" id="PF00107">
    <property type="entry name" value="ADH_zinc_N"/>
    <property type="match status" value="1"/>
</dbReference>
<comment type="cofactor">
    <cofactor evidence="1 6">
        <name>Zn(2+)</name>
        <dbReference type="ChEBI" id="CHEBI:29105"/>
    </cofactor>
</comment>
<reference evidence="8" key="1">
    <citation type="journal article" date="2014" name="Int. J. Syst. Evol. Microbiol.">
        <title>Complete genome sequence of Corynebacterium casei LMG S-19264T (=DSM 44701T), isolated from a smear-ripened cheese.</title>
        <authorList>
            <consortium name="US DOE Joint Genome Institute (JGI-PGF)"/>
            <person name="Walter F."/>
            <person name="Albersmeier A."/>
            <person name="Kalinowski J."/>
            <person name="Ruckert C."/>
        </authorList>
    </citation>
    <scope>NUCLEOTIDE SEQUENCE</scope>
    <source>
        <strain evidence="8">CGMCC 1.12195</strain>
    </source>
</reference>
<dbReference type="GO" id="GO:0008270">
    <property type="term" value="F:zinc ion binding"/>
    <property type="evidence" value="ECO:0007669"/>
    <property type="project" value="InterPro"/>
</dbReference>
<dbReference type="GO" id="GO:0051903">
    <property type="term" value="F:S-(hydroxymethyl)glutathione dehydrogenase [NAD(P)+] activity"/>
    <property type="evidence" value="ECO:0007669"/>
    <property type="project" value="TreeGrafter"/>
</dbReference>
<dbReference type="RefSeq" id="WP_188507453.1">
    <property type="nucleotide sequence ID" value="NZ_BMER01000004.1"/>
</dbReference>
<evidence type="ECO:0000256" key="1">
    <source>
        <dbReference type="ARBA" id="ARBA00001947"/>
    </source>
</evidence>
<keyword evidence="4" id="KW-0560">Oxidoreductase</keyword>
<dbReference type="Proteomes" id="UP000660862">
    <property type="component" value="Unassembled WGS sequence"/>
</dbReference>
<dbReference type="InterPro" id="IPR002328">
    <property type="entry name" value="ADH_Zn_CS"/>
</dbReference>
<gene>
    <name evidence="8" type="ORF">GCM10007415_35790</name>
</gene>
<feature type="domain" description="Enoyl reductase (ER)" evidence="7">
    <location>
        <begin position="16"/>
        <end position="368"/>
    </location>
</feature>
<dbReference type="InterPro" id="IPR011032">
    <property type="entry name" value="GroES-like_sf"/>
</dbReference>
<dbReference type="PROSITE" id="PS00059">
    <property type="entry name" value="ADH_ZINC"/>
    <property type="match status" value="1"/>
</dbReference>
<evidence type="ECO:0000256" key="6">
    <source>
        <dbReference type="RuleBase" id="RU361277"/>
    </source>
</evidence>
<evidence type="ECO:0000259" key="7">
    <source>
        <dbReference type="SMART" id="SM00829"/>
    </source>
</evidence>
<evidence type="ECO:0000256" key="2">
    <source>
        <dbReference type="ARBA" id="ARBA00022723"/>
    </source>
</evidence>
<dbReference type="EMBL" id="BMER01000004">
    <property type="protein sequence ID" value="GGG97306.1"/>
    <property type="molecule type" value="Genomic_DNA"/>
</dbReference>
<dbReference type="InterPro" id="IPR036291">
    <property type="entry name" value="NAD(P)-bd_dom_sf"/>
</dbReference>
<keyword evidence="3 6" id="KW-0862">Zinc</keyword>
<protein>
    <submittedName>
        <fullName evidence="8">Alcohol dehydrogenase</fullName>
    </submittedName>
</protein>
<dbReference type="GO" id="GO:0005829">
    <property type="term" value="C:cytosol"/>
    <property type="evidence" value="ECO:0007669"/>
    <property type="project" value="TreeGrafter"/>
</dbReference>
<dbReference type="SUPFAM" id="SSF51735">
    <property type="entry name" value="NAD(P)-binding Rossmann-fold domains"/>
    <property type="match status" value="1"/>
</dbReference>
<keyword evidence="5" id="KW-0520">NAD</keyword>
<dbReference type="InterPro" id="IPR020843">
    <property type="entry name" value="ER"/>
</dbReference>
<dbReference type="PANTHER" id="PTHR43880">
    <property type="entry name" value="ALCOHOL DEHYDROGENASE"/>
    <property type="match status" value="1"/>
</dbReference>
<comment type="caution">
    <text evidence="8">The sequence shown here is derived from an EMBL/GenBank/DDBJ whole genome shotgun (WGS) entry which is preliminary data.</text>
</comment>
<evidence type="ECO:0000256" key="3">
    <source>
        <dbReference type="ARBA" id="ARBA00022833"/>
    </source>
</evidence>
<comment type="similarity">
    <text evidence="6">Belongs to the zinc-containing alcohol dehydrogenase family.</text>
</comment>
<keyword evidence="2 6" id="KW-0479">Metal-binding</keyword>
<dbReference type="AlphaFoldDB" id="A0A917HXZ8"/>
<dbReference type="Gene3D" id="3.90.180.10">
    <property type="entry name" value="Medium-chain alcohol dehydrogenases, catalytic domain"/>
    <property type="match status" value="1"/>
</dbReference>
<accession>A0A917HXZ8</accession>
<dbReference type="FunFam" id="3.40.50.720:FF:000003">
    <property type="entry name" value="S-(hydroxymethyl)glutathione dehydrogenase"/>
    <property type="match status" value="1"/>
</dbReference>
<organism evidence="8 9">
    <name type="scientific">Parapedobacter pyrenivorans</name>
    <dbReference type="NCBI Taxonomy" id="1305674"/>
    <lineage>
        <taxon>Bacteria</taxon>
        <taxon>Pseudomonadati</taxon>
        <taxon>Bacteroidota</taxon>
        <taxon>Sphingobacteriia</taxon>
        <taxon>Sphingobacteriales</taxon>
        <taxon>Sphingobacteriaceae</taxon>
        <taxon>Parapedobacter</taxon>
    </lineage>
</organism>
<dbReference type="GO" id="GO:0046294">
    <property type="term" value="P:formaldehyde catabolic process"/>
    <property type="evidence" value="ECO:0007669"/>
    <property type="project" value="TreeGrafter"/>
</dbReference>